<accession>A0ABX1SBS9</accession>
<dbReference type="InterPro" id="IPR039420">
    <property type="entry name" value="WalR-like"/>
</dbReference>
<evidence type="ECO:0000313" key="8">
    <source>
        <dbReference type="Proteomes" id="UP000820669"/>
    </source>
</evidence>
<evidence type="ECO:0000259" key="6">
    <source>
        <dbReference type="PROSITE" id="PS51755"/>
    </source>
</evidence>
<dbReference type="Pfam" id="PF00486">
    <property type="entry name" value="Trans_reg_C"/>
    <property type="match status" value="1"/>
</dbReference>
<dbReference type="Gene3D" id="3.40.50.2300">
    <property type="match status" value="1"/>
</dbReference>
<evidence type="ECO:0000313" key="7">
    <source>
        <dbReference type="EMBL" id="NMH98550.1"/>
    </source>
</evidence>
<evidence type="ECO:0000256" key="1">
    <source>
        <dbReference type="ARBA" id="ARBA00023125"/>
    </source>
</evidence>
<dbReference type="PANTHER" id="PTHR48111">
    <property type="entry name" value="REGULATOR OF RPOS"/>
    <property type="match status" value="1"/>
</dbReference>
<dbReference type="EMBL" id="JAAXLA010000024">
    <property type="protein sequence ID" value="NMH98550.1"/>
    <property type="molecule type" value="Genomic_DNA"/>
</dbReference>
<keyword evidence="1 3" id="KW-0238">DNA-binding</keyword>
<evidence type="ECO:0000256" key="4">
    <source>
        <dbReference type="SAM" id="MobiDB-lite"/>
    </source>
</evidence>
<evidence type="ECO:0000256" key="3">
    <source>
        <dbReference type="PROSITE-ProRule" id="PRU01091"/>
    </source>
</evidence>
<dbReference type="InterPro" id="IPR036388">
    <property type="entry name" value="WH-like_DNA-bd_sf"/>
</dbReference>
<dbReference type="PROSITE" id="PS50110">
    <property type="entry name" value="RESPONSE_REGULATORY"/>
    <property type="match status" value="1"/>
</dbReference>
<dbReference type="InterPro" id="IPR011006">
    <property type="entry name" value="CheY-like_superfamily"/>
</dbReference>
<dbReference type="InterPro" id="IPR001867">
    <property type="entry name" value="OmpR/PhoB-type_DNA-bd"/>
</dbReference>
<dbReference type="CDD" id="cd00383">
    <property type="entry name" value="trans_reg_C"/>
    <property type="match status" value="1"/>
</dbReference>
<evidence type="ECO:0000259" key="5">
    <source>
        <dbReference type="PROSITE" id="PS50110"/>
    </source>
</evidence>
<protein>
    <submittedName>
        <fullName evidence="7">Response regulator transcription factor</fullName>
    </submittedName>
</protein>
<dbReference type="InterPro" id="IPR001789">
    <property type="entry name" value="Sig_transdc_resp-reg_receiver"/>
</dbReference>
<name>A0ABX1SBS9_9PSEU</name>
<dbReference type="Gene3D" id="1.10.10.10">
    <property type="entry name" value="Winged helix-like DNA-binding domain superfamily/Winged helix DNA-binding domain"/>
    <property type="match status" value="1"/>
</dbReference>
<dbReference type="InterPro" id="IPR016032">
    <property type="entry name" value="Sig_transdc_resp-reg_C-effctor"/>
</dbReference>
<feature type="region of interest" description="Disordered" evidence="4">
    <location>
        <begin position="1"/>
        <end position="29"/>
    </location>
</feature>
<feature type="domain" description="Response regulatory" evidence="5">
    <location>
        <begin position="23"/>
        <end position="140"/>
    </location>
</feature>
<feature type="modified residue" description="4-aspartylphosphate" evidence="2">
    <location>
        <position position="75"/>
    </location>
</feature>
<reference evidence="7 8" key="1">
    <citation type="submission" date="2020-04" db="EMBL/GenBank/DDBJ databases">
        <authorList>
            <person name="Klaysubun C."/>
            <person name="Duangmal K."/>
            <person name="Lipun K."/>
        </authorList>
    </citation>
    <scope>NUCLEOTIDE SEQUENCE [LARGE SCALE GENOMIC DNA]</scope>
    <source>
        <strain evidence="7 8">K10HN5</strain>
    </source>
</reference>
<comment type="caution">
    <text evidence="7">The sequence shown here is derived from an EMBL/GenBank/DDBJ whole genome shotgun (WGS) entry which is preliminary data.</text>
</comment>
<proteinExistence type="predicted"/>
<keyword evidence="8" id="KW-1185">Reference proteome</keyword>
<gene>
    <name evidence="7" type="ORF">HF526_14725</name>
</gene>
<feature type="DNA-binding region" description="OmpR/PhoB-type" evidence="3">
    <location>
        <begin position="148"/>
        <end position="242"/>
    </location>
</feature>
<keyword evidence="2" id="KW-0597">Phosphoprotein</keyword>
<sequence>MGGGDRRSSRLRARPAAGHAGADRVGGQRLPVHRSRDRIAIGSQPAGGELRFWVSDGPSAHDYAMTGGFDLLVLDIGVPGTDGFSVLRRLRDERNPIPVIILTARDSVGDTVAGLEGGADDYMPKPFRFEELLARVRLGLTADRSAEMTVLAHGGLRPDLRTRQAEVGGRTVDLSAREFALAETFLRHPGQVPSREQLLSHVWGYDFDPGSNVVDVYVRYLRRKLGAERIVTVRGMGYRLDELP</sequence>
<dbReference type="SMART" id="SM00448">
    <property type="entry name" value="REC"/>
    <property type="match status" value="1"/>
</dbReference>
<dbReference type="PROSITE" id="PS51755">
    <property type="entry name" value="OMPR_PHOB"/>
    <property type="match status" value="1"/>
</dbReference>
<dbReference type="SMART" id="SM00862">
    <property type="entry name" value="Trans_reg_C"/>
    <property type="match status" value="1"/>
</dbReference>
<dbReference type="SUPFAM" id="SSF52172">
    <property type="entry name" value="CheY-like"/>
    <property type="match status" value="1"/>
</dbReference>
<dbReference type="Proteomes" id="UP000820669">
    <property type="component" value="Unassembled WGS sequence"/>
</dbReference>
<evidence type="ECO:0000256" key="2">
    <source>
        <dbReference type="PROSITE-ProRule" id="PRU00169"/>
    </source>
</evidence>
<dbReference type="PANTHER" id="PTHR48111:SF38">
    <property type="entry name" value="TWO-COMPONENT RESPONSE REGULATOR"/>
    <property type="match status" value="1"/>
</dbReference>
<dbReference type="Pfam" id="PF00072">
    <property type="entry name" value="Response_reg"/>
    <property type="match status" value="1"/>
</dbReference>
<dbReference type="SUPFAM" id="SSF46894">
    <property type="entry name" value="C-terminal effector domain of the bipartite response regulators"/>
    <property type="match status" value="1"/>
</dbReference>
<dbReference type="Gene3D" id="6.10.250.690">
    <property type="match status" value="1"/>
</dbReference>
<organism evidence="7 8">
    <name type="scientific">Pseudonocardia acidicola</name>
    <dbReference type="NCBI Taxonomy" id="2724939"/>
    <lineage>
        <taxon>Bacteria</taxon>
        <taxon>Bacillati</taxon>
        <taxon>Actinomycetota</taxon>
        <taxon>Actinomycetes</taxon>
        <taxon>Pseudonocardiales</taxon>
        <taxon>Pseudonocardiaceae</taxon>
        <taxon>Pseudonocardia</taxon>
    </lineage>
</organism>
<feature type="domain" description="OmpR/PhoB-type" evidence="6">
    <location>
        <begin position="148"/>
        <end position="242"/>
    </location>
</feature>